<dbReference type="Proteomes" id="UP000504610">
    <property type="component" value="Chromosome 6"/>
</dbReference>
<dbReference type="InterPro" id="IPR004158">
    <property type="entry name" value="DUF247_pln"/>
</dbReference>
<dbReference type="PANTHER" id="PTHR31170:SF9">
    <property type="entry name" value="PROTEIN, PUTATIVE (DUF247)-RELATED"/>
    <property type="match status" value="1"/>
</dbReference>
<reference evidence="2" key="2">
    <citation type="submission" date="2025-08" db="UniProtKB">
        <authorList>
            <consortium name="RefSeq"/>
        </authorList>
    </citation>
    <scope>IDENTIFICATION</scope>
    <source>
        <tissue evidence="2">Leaf</tissue>
    </source>
</reference>
<dbReference type="RefSeq" id="XP_018437417.1">
    <property type="nucleotide sequence ID" value="XM_018581915.2"/>
</dbReference>
<name>A0A6J0JP26_RAPSA</name>
<dbReference type="GeneID" id="108809771"/>
<organism evidence="1 2">
    <name type="scientific">Raphanus sativus</name>
    <name type="common">Radish</name>
    <name type="synonym">Raphanus raphanistrum var. sativus</name>
    <dbReference type="NCBI Taxonomy" id="3726"/>
    <lineage>
        <taxon>Eukaryota</taxon>
        <taxon>Viridiplantae</taxon>
        <taxon>Streptophyta</taxon>
        <taxon>Embryophyta</taxon>
        <taxon>Tracheophyta</taxon>
        <taxon>Spermatophyta</taxon>
        <taxon>Magnoliopsida</taxon>
        <taxon>eudicotyledons</taxon>
        <taxon>Gunneridae</taxon>
        <taxon>Pentapetalae</taxon>
        <taxon>rosids</taxon>
        <taxon>malvids</taxon>
        <taxon>Brassicales</taxon>
        <taxon>Brassicaceae</taxon>
        <taxon>Brassiceae</taxon>
        <taxon>Raphanus</taxon>
    </lineage>
</organism>
<dbReference type="KEGG" id="rsz:108809771"/>
<evidence type="ECO:0000313" key="1">
    <source>
        <dbReference type="Proteomes" id="UP000504610"/>
    </source>
</evidence>
<protein>
    <submittedName>
        <fullName evidence="2">UPF0481 protein At3g47200-like</fullName>
    </submittedName>
</protein>
<sequence>MHPGMWRYPRNPDLCCIYRVPNRIREVNPEAYTPQLVLIGPLHHSLKSQALNALDRGEDITYTKSMGYLNMEQHKKTYLAEFAARVEGEKTIDRFRRIIKEEEEAIRACYSESTAWIRSPEFVEMVLHDSVFIIEFLLRYLGGAEKKEDPLGLCLGDTVYHDLILLENQLPYFILEELFDPIVPRICRLQTFREVVIWLFDFKGKIGTDSKFRHFTDLFRCVRVETLPEYVGDSKPIEHMYNASKLEIGGINFKAVGEKFSLNVRFENGCLEMSHLMVMDTLENELRNIMALEQCHYVFNAHVCNYVLFLDYLIDTDKDVDLLVEKGIIQNWMGQPALVSQMVNKLSVGILHYKPYYSKTVAEVNEYYRNPVNRSKAVLKRVYFGNLWTGTATIAATFLLVMTLIQTVASIIQVKQN</sequence>
<gene>
    <name evidence="2" type="primary">LOC108809771</name>
</gene>
<keyword evidence="1" id="KW-1185">Reference proteome</keyword>
<dbReference type="AlphaFoldDB" id="A0A6J0JP26"/>
<proteinExistence type="predicted"/>
<dbReference type="PANTHER" id="PTHR31170">
    <property type="entry name" value="BNAC04G53230D PROTEIN"/>
    <property type="match status" value="1"/>
</dbReference>
<evidence type="ECO:0000313" key="2">
    <source>
        <dbReference type="RefSeq" id="XP_018437417.1"/>
    </source>
</evidence>
<dbReference type="OrthoDB" id="591587at2759"/>
<accession>A0A6J0JP26</accession>
<reference evidence="1" key="1">
    <citation type="journal article" date="2019" name="Database">
        <title>The radish genome database (RadishGD): an integrated information resource for radish genomics.</title>
        <authorList>
            <person name="Yu H.J."/>
            <person name="Baek S."/>
            <person name="Lee Y.J."/>
            <person name="Cho A."/>
            <person name="Mun J.H."/>
        </authorList>
    </citation>
    <scope>NUCLEOTIDE SEQUENCE [LARGE SCALE GENOMIC DNA]</scope>
    <source>
        <strain evidence="1">cv. WK10039</strain>
    </source>
</reference>
<dbReference type="Pfam" id="PF03140">
    <property type="entry name" value="DUF247"/>
    <property type="match status" value="1"/>
</dbReference>